<accession>A0A0C2SL05</accession>
<proteinExistence type="predicted"/>
<dbReference type="OrthoDB" id="5374757at2759"/>
<reference evidence="1 2" key="1">
    <citation type="submission" date="2014-04" db="EMBL/GenBank/DDBJ databases">
        <title>Evolutionary Origins and Diversification of the Mycorrhizal Mutualists.</title>
        <authorList>
            <consortium name="DOE Joint Genome Institute"/>
            <consortium name="Mycorrhizal Genomics Consortium"/>
            <person name="Kohler A."/>
            <person name="Kuo A."/>
            <person name="Nagy L.G."/>
            <person name="Floudas D."/>
            <person name="Copeland A."/>
            <person name="Barry K.W."/>
            <person name="Cichocki N."/>
            <person name="Veneault-Fourrey C."/>
            <person name="LaButti K."/>
            <person name="Lindquist E.A."/>
            <person name="Lipzen A."/>
            <person name="Lundell T."/>
            <person name="Morin E."/>
            <person name="Murat C."/>
            <person name="Riley R."/>
            <person name="Ohm R."/>
            <person name="Sun H."/>
            <person name="Tunlid A."/>
            <person name="Henrissat B."/>
            <person name="Grigoriev I.V."/>
            <person name="Hibbett D.S."/>
            <person name="Martin F."/>
        </authorList>
    </citation>
    <scope>NUCLEOTIDE SEQUENCE [LARGE SCALE GENOMIC DNA]</scope>
    <source>
        <strain evidence="1 2">Koide BX008</strain>
    </source>
</reference>
<dbReference type="EMBL" id="KN818686">
    <property type="protein sequence ID" value="KIL54604.1"/>
    <property type="molecule type" value="Genomic_DNA"/>
</dbReference>
<sequence>MTFKNRNLYYLRVTHNTILPLYLYLDEQHTSWMSDFILQRVLLDLRPQSVLK</sequence>
<keyword evidence="2" id="KW-1185">Reference proteome</keyword>
<dbReference type="AlphaFoldDB" id="A0A0C2SL05"/>
<dbReference type="Proteomes" id="UP000054549">
    <property type="component" value="Unassembled WGS sequence"/>
</dbReference>
<organism evidence="1 2">
    <name type="scientific">Amanita muscaria (strain Koide BX008)</name>
    <dbReference type="NCBI Taxonomy" id="946122"/>
    <lineage>
        <taxon>Eukaryota</taxon>
        <taxon>Fungi</taxon>
        <taxon>Dikarya</taxon>
        <taxon>Basidiomycota</taxon>
        <taxon>Agaricomycotina</taxon>
        <taxon>Agaricomycetes</taxon>
        <taxon>Agaricomycetidae</taxon>
        <taxon>Agaricales</taxon>
        <taxon>Pluteineae</taxon>
        <taxon>Amanitaceae</taxon>
        <taxon>Amanita</taxon>
    </lineage>
</organism>
<evidence type="ECO:0000313" key="1">
    <source>
        <dbReference type="EMBL" id="KIL54604.1"/>
    </source>
</evidence>
<protein>
    <submittedName>
        <fullName evidence="1">Uncharacterized protein</fullName>
    </submittedName>
</protein>
<evidence type="ECO:0000313" key="2">
    <source>
        <dbReference type="Proteomes" id="UP000054549"/>
    </source>
</evidence>
<dbReference type="InParanoid" id="A0A0C2SL05"/>
<gene>
    <name evidence="1" type="ORF">M378DRAFT_750843</name>
</gene>
<name>A0A0C2SL05_AMAMK</name>
<dbReference type="HOGENOM" id="CLU_3086748_0_0_1"/>